<keyword evidence="2" id="KW-1185">Reference proteome</keyword>
<dbReference type="AlphaFoldDB" id="A0A9P9AJ11"/>
<sequence>MLYDIATRALVITLKAPAGEGKTTTEVQAMTGIPIRTINSIYRRAIQRGFNPT</sequence>
<accession>A0A9P9AJ11</accession>
<dbReference type="Proteomes" id="UP000777438">
    <property type="component" value="Unassembled WGS sequence"/>
</dbReference>
<dbReference type="EMBL" id="JAGPYM010000045">
    <property type="protein sequence ID" value="KAH6873658.1"/>
    <property type="molecule type" value="Genomic_DNA"/>
</dbReference>
<proteinExistence type="predicted"/>
<gene>
    <name evidence="1" type="ORF">B0T10DRAFT_499738</name>
</gene>
<protein>
    <submittedName>
        <fullName evidence="1">Uncharacterized protein</fullName>
    </submittedName>
</protein>
<organism evidence="1 2">
    <name type="scientific">Thelonectria olida</name>
    <dbReference type="NCBI Taxonomy" id="1576542"/>
    <lineage>
        <taxon>Eukaryota</taxon>
        <taxon>Fungi</taxon>
        <taxon>Dikarya</taxon>
        <taxon>Ascomycota</taxon>
        <taxon>Pezizomycotina</taxon>
        <taxon>Sordariomycetes</taxon>
        <taxon>Hypocreomycetidae</taxon>
        <taxon>Hypocreales</taxon>
        <taxon>Nectriaceae</taxon>
        <taxon>Thelonectria</taxon>
    </lineage>
</organism>
<dbReference type="OrthoDB" id="5415741at2759"/>
<reference evidence="1 2" key="1">
    <citation type="journal article" date="2021" name="Nat. Commun.">
        <title>Genetic determinants of endophytism in the Arabidopsis root mycobiome.</title>
        <authorList>
            <person name="Mesny F."/>
            <person name="Miyauchi S."/>
            <person name="Thiergart T."/>
            <person name="Pickel B."/>
            <person name="Atanasova L."/>
            <person name="Karlsson M."/>
            <person name="Huettel B."/>
            <person name="Barry K.W."/>
            <person name="Haridas S."/>
            <person name="Chen C."/>
            <person name="Bauer D."/>
            <person name="Andreopoulos W."/>
            <person name="Pangilinan J."/>
            <person name="LaButti K."/>
            <person name="Riley R."/>
            <person name="Lipzen A."/>
            <person name="Clum A."/>
            <person name="Drula E."/>
            <person name="Henrissat B."/>
            <person name="Kohler A."/>
            <person name="Grigoriev I.V."/>
            <person name="Martin F.M."/>
            <person name="Hacquard S."/>
        </authorList>
    </citation>
    <scope>NUCLEOTIDE SEQUENCE [LARGE SCALE GENOMIC DNA]</scope>
    <source>
        <strain evidence="1 2">MPI-CAGE-CH-0241</strain>
    </source>
</reference>
<name>A0A9P9AJ11_9HYPO</name>
<comment type="caution">
    <text evidence="1">The sequence shown here is derived from an EMBL/GenBank/DDBJ whole genome shotgun (WGS) entry which is preliminary data.</text>
</comment>
<evidence type="ECO:0000313" key="1">
    <source>
        <dbReference type="EMBL" id="KAH6873658.1"/>
    </source>
</evidence>
<evidence type="ECO:0000313" key="2">
    <source>
        <dbReference type="Proteomes" id="UP000777438"/>
    </source>
</evidence>